<keyword evidence="2" id="KW-0808">Transferase</keyword>
<reference evidence="2 3" key="1">
    <citation type="submission" date="2019-04" db="EMBL/GenBank/DDBJ databases">
        <title>Corynebacterium endometrii sp. nov., isolated from the uterus of a cow with endometritis.</title>
        <authorList>
            <person name="Ballas P."/>
            <person name="Ruckert C."/>
            <person name="Wagener K."/>
            <person name="Drillich M."/>
            <person name="Kaempfer P."/>
            <person name="Busse H.-J."/>
            <person name="Ehling-Schulz M."/>
        </authorList>
    </citation>
    <scope>NUCLEOTIDE SEQUENCE [LARGE SCALE GENOMIC DNA]</scope>
    <source>
        <strain evidence="2 3">LMM-1653</strain>
    </source>
</reference>
<dbReference type="InterPro" id="IPR056935">
    <property type="entry name" value="Rv0428c-like_C"/>
</dbReference>
<dbReference type="EMBL" id="CP039247">
    <property type="protein sequence ID" value="QCB29282.1"/>
    <property type="molecule type" value="Genomic_DNA"/>
</dbReference>
<proteinExistence type="predicted"/>
<dbReference type="OrthoDB" id="9775595at2"/>
<dbReference type="SUPFAM" id="SSF55729">
    <property type="entry name" value="Acyl-CoA N-acyltransferases (Nat)"/>
    <property type="match status" value="1"/>
</dbReference>
<dbReference type="Gene3D" id="3.40.630.30">
    <property type="match status" value="1"/>
</dbReference>
<gene>
    <name evidence="2" type="primary">mshD3</name>
    <name evidence="2" type="ORF">CENDO_10140</name>
</gene>
<dbReference type="PANTHER" id="PTHR43072:SF60">
    <property type="entry name" value="L-2,4-DIAMINOBUTYRIC ACID ACETYLTRANSFERASE"/>
    <property type="match status" value="1"/>
</dbReference>
<keyword evidence="2" id="KW-0012">Acyltransferase</keyword>
<protein>
    <submittedName>
        <fullName evidence="2">Mycothiol acetyltransferase</fullName>
        <ecNumber evidence="2">2.3.1.189</ecNumber>
    </submittedName>
</protein>
<evidence type="ECO:0000313" key="3">
    <source>
        <dbReference type="Proteomes" id="UP000296352"/>
    </source>
</evidence>
<name>A0A4P7QHT4_9CORY</name>
<evidence type="ECO:0000313" key="2">
    <source>
        <dbReference type="EMBL" id="QCB29282.1"/>
    </source>
</evidence>
<dbReference type="PANTHER" id="PTHR43072">
    <property type="entry name" value="N-ACETYLTRANSFERASE"/>
    <property type="match status" value="1"/>
</dbReference>
<dbReference type="Pfam" id="PF24553">
    <property type="entry name" value="Rv0428c_C"/>
    <property type="match status" value="1"/>
</dbReference>
<dbReference type="InterPro" id="IPR000182">
    <property type="entry name" value="GNAT_dom"/>
</dbReference>
<feature type="domain" description="N-acetyltransferase" evidence="1">
    <location>
        <begin position="209"/>
        <end position="350"/>
    </location>
</feature>
<accession>A0A4P7QHT4</accession>
<evidence type="ECO:0000259" key="1">
    <source>
        <dbReference type="PROSITE" id="PS51186"/>
    </source>
</evidence>
<dbReference type="GO" id="GO:0035447">
    <property type="term" value="F:mycothiol synthase activity"/>
    <property type="evidence" value="ECO:0007669"/>
    <property type="project" value="UniProtKB-EC"/>
</dbReference>
<organism evidence="2 3">
    <name type="scientific">Corynebacterium endometrii</name>
    <dbReference type="NCBI Taxonomy" id="2488819"/>
    <lineage>
        <taxon>Bacteria</taxon>
        <taxon>Bacillati</taxon>
        <taxon>Actinomycetota</taxon>
        <taxon>Actinomycetes</taxon>
        <taxon>Mycobacteriales</taxon>
        <taxon>Corynebacteriaceae</taxon>
        <taxon>Corynebacterium</taxon>
    </lineage>
</organism>
<keyword evidence="3" id="KW-1185">Reference proteome</keyword>
<dbReference type="RefSeq" id="WP_136141885.1">
    <property type="nucleotide sequence ID" value="NZ_CP039247.1"/>
</dbReference>
<dbReference type="Proteomes" id="UP000296352">
    <property type="component" value="Chromosome"/>
</dbReference>
<sequence>MSYIFRSDSVQPGERVVARRKYLSDAAPGAQPTTVFSDVIGHVLSVDPLVIRPQQVGGYPSTLDAVTISEDELYVVKKLSPRTVRNSDIRNVELAYSKAFPGIEHSWCGQWLLRAGDGVTERSNSAAPLGPSAPFEALPVEEIREFYARHGLPPRVMIPERIGKPAEALAGREGWELGPEIIVMTRALGEEGDAPVEVELPESAAAYDFEVADQPDRDWLKMYHFRGQPLPEHALNLLRENIEGTMGFGRLRVARGADAGRTVAITRGTVTEAGRHTYLGYSAVEVAEDHRRRGLGTLLGARMLQWGREKGADQAYLQVIASNQAGISLYEKLGFLEHHRHRYATLPPVG</sequence>
<dbReference type="KEGG" id="cee:CENDO_10140"/>
<dbReference type="InterPro" id="IPR016181">
    <property type="entry name" value="Acyl_CoA_acyltransferase"/>
</dbReference>
<dbReference type="PROSITE" id="PS51186">
    <property type="entry name" value="GNAT"/>
    <property type="match status" value="1"/>
</dbReference>
<dbReference type="AlphaFoldDB" id="A0A4P7QHT4"/>
<dbReference type="EC" id="2.3.1.189" evidence="2"/>
<dbReference type="CDD" id="cd04301">
    <property type="entry name" value="NAT_SF"/>
    <property type="match status" value="1"/>
</dbReference>